<name>A0ABV3R6J4_9HYPH</name>
<dbReference type="InterPro" id="IPR007932">
    <property type="entry name" value="Receptor-recog_Gp38"/>
</dbReference>
<dbReference type="Proteomes" id="UP001556196">
    <property type="component" value="Unassembled WGS sequence"/>
</dbReference>
<dbReference type="EMBL" id="JBFOCI010000009">
    <property type="protein sequence ID" value="MEW9808602.1"/>
    <property type="molecule type" value="Genomic_DNA"/>
</dbReference>
<feature type="compositionally biased region" description="Gly residues" evidence="1">
    <location>
        <begin position="716"/>
        <end position="739"/>
    </location>
</feature>
<evidence type="ECO:0000256" key="1">
    <source>
        <dbReference type="SAM" id="MobiDB-lite"/>
    </source>
</evidence>
<protein>
    <recommendedName>
        <fullName evidence="2">Receptor-recognising protein Gp38 domain-containing protein</fullName>
    </recommendedName>
</protein>
<keyword evidence="4" id="KW-1185">Reference proteome</keyword>
<evidence type="ECO:0000259" key="2">
    <source>
        <dbReference type="Pfam" id="PF05268"/>
    </source>
</evidence>
<sequence length="764" mass="80517">MKALVFVEIDIDYCSLVYGTAPCMATTEGETPTGAAKCFNSIGTCQDRENFASSTVTLRFAQGTAYLAESGIDAIAAIEDVSVTPGTISLGEDLGTRSSLRVTMSDFPWSDTGPGFDKYLADRAYDPFRQGTFWGKFRARFPSLRGRPIRVIRGFLGQTLEEMETRHFVIESTDGPTSRATFSIVAKDALKLASGDRAQAPRLSRGFLVGSLAVDGTTATLSPAGIGDLEYPSSGYVAIGGKEICAFTRSGDVLTLTRAQLGTEASQHGSDDRVQIVLRYVGEDPADIISDLLQTYANVPAGYIPLATWQDETANYLKRVYTATIADPVAVGTLLSELIEQAALALWWSDIDQQIRLQVLRGIPTTAARFTMENVLKGSFDSKEQPDRRISQVWTYFGQRNPLERVEDPDNYRSTAITVDLAAETDYGSPAIKKIFARWIPAFGRTVALRLNDIQLGRFVTPPRHFSWEVLRSESDIVSLGGGYRLEWRTIQDATGAPTDAPVQVTRIGVSVDKLRVEAEEMLFQQLDPEDLTNRTITVDSNSLNLNLRSIHDTLYPAPTDADVLAGVTLTCIIESGVIVGSALTANPAFDVGSWPDDFPITLVVNGRIQGRGGDGAYDPAGSDGLPGGTALYTRFPVDLEVGSGEIFGGGGGGAGNVNVIDPAVDFVNGGGGAGSLPGNGGPQPGTNPVIVSKSTAASNGTTEAGGLGSQPASGPKGGTGGGPGLAGQSLGGSAGGAAGTAIDGDSYITVTVGPGDIRGPQIN</sequence>
<accession>A0ABV3R6J4</accession>
<reference evidence="3 4" key="1">
    <citation type="submission" date="2024-06" db="EMBL/GenBank/DDBJ databases">
        <authorList>
            <person name="Tuo L."/>
        </authorList>
    </citation>
    <scope>NUCLEOTIDE SEQUENCE [LARGE SCALE GENOMIC DNA]</scope>
    <source>
        <strain evidence="3 4">ZMM04-5</strain>
    </source>
</reference>
<feature type="region of interest" description="Disordered" evidence="1">
    <location>
        <begin position="672"/>
        <end position="764"/>
    </location>
</feature>
<feature type="compositionally biased region" description="Polar residues" evidence="1">
    <location>
        <begin position="693"/>
        <end position="703"/>
    </location>
</feature>
<gene>
    <name evidence="3" type="ORF">ABUE31_21640</name>
</gene>
<evidence type="ECO:0000313" key="4">
    <source>
        <dbReference type="Proteomes" id="UP001556196"/>
    </source>
</evidence>
<dbReference type="RefSeq" id="WP_367725834.1">
    <property type="nucleotide sequence ID" value="NZ_JBFOCI010000009.1"/>
</dbReference>
<feature type="domain" description="Receptor-recognising protein Gp38" evidence="2">
    <location>
        <begin position="577"/>
        <end position="762"/>
    </location>
</feature>
<comment type="caution">
    <text evidence="3">The sequence shown here is derived from an EMBL/GenBank/DDBJ whole genome shotgun (WGS) entry which is preliminary data.</text>
</comment>
<dbReference type="Pfam" id="PF05268">
    <property type="entry name" value="GP38"/>
    <property type="match status" value="1"/>
</dbReference>
<feature type="compositionally biased region" description="Gly residues" evidence="1">
    <location>
        <begin position="672"/>
        <end position="684"/>
    </location>
</feature>
<evidence type="ECO:0000313" key="3">
    <source>
        <dbReference type="EMBL" id="MEW9808602.1"/>
    </source>
</evidence>
<organism evidence="3 4">
    <name type="scientific">Mesorhizobium marinum</name>
    <dbReference type="NCBI Taxonomy" id="3228790"/>
    <lineage>
        <taxon>Bacteria</taxon>
        <taxon>Pseudomonadati</taxon>
        <taxon>Pseudomonadota</taxon>
        <taxon>Alphaproteobacteria</taxon>
        <taxon>Hyphomicrobiales</taxon>
        <taxon>Phyllobacteriaceae</taxon>
        <taxon>Mesorhizobium</taxon>
    </lineage>
</organism>
<proteinExistence type="predicted"/>